<dbReference type="Pfam" id="PF12349">
    <property type="entry name" value="Sterol-sensing"/>
    <property type="match status" value="1"/>
</dbReference>
<keyword evidence="2" id="KW-0812">Transmembrane</keyword>
<evidence type="ECO:0000256" key="2">
    <source>
        <dbReference type="SAM" id="Phobius"/>
    </source>
</evidence>
<evidence type="ECO:0000256" key="1">
    <source>
        <dbReference type="ARBA" id="ARBA00005585"/>
    </source>
</evidence>
<proteinExistence type="inferred from homology"/>
<dbReference type="PANTHER" id="PTHR10796:SF92">
    <property type="entry name" value="PATCHED-RELATED, ISOFORM A"/>
    <property type="match status" value="1"/>
</dbReference>
<dbReference type="PROSITE" id="PS50156">
    <property type="entry name" value="SSD"/>
    <property type="match status" value="1"/>
</dbReference>
<dbReference type="InterPro" id="IPR051697">
    <property type="entry name" value="Patched_domain-protein"/>
</dbReference>
<evidence type="ECO:0000313" key="5">
    <source>
        <dbReference type="Proteomes" id="UP001190700"/>
    </source>
</evidence>
<dbReference type="SUPFAM" id="SSF82866">
    <property type="entry name" value="Multidrug efflux transporter AcrB transmembrane domain"/>
    <property type="match status" value="1"/>
</dbReference>
<dbReference type="EMBL" id="LGRX02009022">
    <property type="protein sequence ID" value="KAK3272348.1"/>
    <property type="molecule type" value="Genomic_DNA"/>
</dbReference>
<evidence type="ECO:0000313" key="4">
    <source>
        <dbReference type="EMBL" id="KAK3272348.1"/>
    </source>
</evidence>
<dbReference type="InterPro" id="IPR000731">
    <property type="entry name" value="SSD"/>
</dbReference>
<name>A0AAE0G6T4_9CHLO</name>
<keyword evidence="5" id="KW-1185">Reference proteome</keyword>
<dbReference type="AlphaFoldDB" id="A0AAE0G6T4"/>
<dbReference type="GO" id="GO:0016020">
    <property type="term" value="C:membrane"/>
    <property type="evidence" value="ECO:0007669"/>
    <property type="project" value="TreeGrafter"/>
</dbReference>
<keyword evidence="2" id="KW-1133">Transmembrane helix</keyword>
<comment type="similarity">
    <text evidence="1">Belongs to the patched family.</text>
</comment>
<accession>A0AAE0G6T4</accession>
<protein>
    <recommendedName>
        <fullName evidence="3">SSD domain-containing protein</fullName>
    </recommendedName>
</protein>
<organism evidence="4 5">
    <name type="scientific">Cymbomonas tetramitiformis</name>
    <dbReference type="NCBI Taxonomy" id="36881"/>
    <lineage>
        <taxon>Eukaryota</taxon>
        <taxon>Viridiplantae</taxon>
        <taxon>Chlorophyta</taxon>
        <taxon>Pyramimonadophyceae</taxon>
        <taxon>Pyramimonadales</taxon>
        <taxon>Pyramimonadaceae</taxon>
        <taxon>Cymbomonas</taxon>
    </lineage>
</organism>
<dbReference type="InterPro" id="IPR053958">
    <property type="entry name" value="HMGCR/SNAP/NPC1-like_SSD"/>
</dbReference>
<reference evidence="4 5" key="1">
    <citation type="journal article" date="2015" name="Genome Biol. Evol.">
        <title>Comparative Genomics of a Bacterivorous Green Alga Reveals Evolutionary Causalities and Consequences of Phago-Mixotrophic Mode of Nutrition.</title>
        <authorList>
            <person name="Burns J.A."/>
            <person name="Paasch A."/>
            <person name="Narechania A."/>
            <person name="Kim E."/>
        </authorList>
    </citation>
    <scope>NUCLEOTIDE SEQUENCE [LARGE SCALE GENOMIC DNA]</scope>
    <source>
        <strain evidence="4 5">PLY_AMNH</strain>
    </source>
</reference>
<gene>
    <name evidence="4" type="ORF">CYMTET_19348</name>
</gene>
<dbReference type="Proteomes" id="UP001190700">
    <property type="component" value="Unassembled WGS sequence"/>
</dbReference>
<comment type="caution">
    <text evidence="4">The sequence shown here is derived from an EMBL/GenBank/DDBJ whole genome shotgun (WGS) entry which is preliminary data.</text>
</comment>
<feature type="transmembrane region" description="Helical" evidence="2">
    <location>
        <begin position="23"/>
        <end position="42"/>
    </location>
</feature>
<keyword evidence="2" id="KW-0472">Membrane</keyword>
<feature type="non-terminal residue" evidence="4">
    <location>
        <position position="1"/>
    </location>
</feature>
<feature type="domain" description="SSD" evidence="3">
    <location>
        <begin position="1"/>
        <end position="76"/>
    </location>
</feature>
<evidence type="ECO:0000259" key="3">
    <source>
        <dbReference type="PROSITE" id="PS50156"/>
    </source>
</evidence>
<sequence>VVKGENPDGEVATWIEAMMTRGGVSITVTSLTNILAFLLGSLTEIPAVKSLCYYAATSILCGYGVQITFFIACLALTQHRMNANRYDMAPCFIQRTTVSDVPGLEVSVKPKWVQRLVDKQFIPLLLQGSTKCAVVAAFAVFVTFSGFIIPHIEEGLPMQDLVSDDSYAGRFYTLKEQTFDTLNGEELQLHFQYLDQSAPKSQVMMLHAWDMLLESEYVSRSSVTGGASYTTNWLTDFIAFAQANGSSVVCVDSLADTVWCELDAAKHIVPQVRLCFGAWACTCESFATCSSSVKTIARRLGVHRVPASGWHVALVLAFHVAHMCA</sequence>
<feature type="transmembrane region" description="Helical" evidence="2">
    <location>
        <begin position="54"/>
        <end position="76"/>
    </location>
</feature>
<dbReference type="PANTHER" id="PTHR10796">
    <property type="entry name" value="PATCHED-RELATED"/>
    <property type="match status" value="1"/>
</dbReference>
<feature type="transmembrane region" description="Helical" evidence="2">
    <location>
        <begin position="132"/>
        <end position="152"/>
    </location>
</feature>